<dbReference type="SUPFAM" id="SSF56801">
    <property type="entry name" value="Acetyl-CoA synthetase-like"/>
    <property type="match status" value="1"/>
</dbReference>
<feature type="domain" description="AMP-binding enzyme C-terminal" evidence="3">
    <location>
        <begin position="449"/>
        <end position="526"/>
    </location>
</feature>
<dbReference type="InterPro" id="IPR042099">
    <property type="entry name" value="ANL_N_sf"/>
</dbReference>
<organism evidence="4 5">
    <name type="scientific">Nocardioides hwasunensis</name>
    <dbReference type="NCBI Taxonomy" id="397258"/>
    <lineage>
        <taxon>Bacteria</taxon>
        <taxon>Bacillati</taxon>
        <taxon>Actinomycetota</taxon>
        <taxon>Actinomycetes</taxon>
        <taxon>Propionibacteriales</taxon>
        <taxon>Nocardioidaceae</taxon>
        <taxon>Nocardioides</taxon>
    </lineage>
</organism>
<reference evidence="4 5" key="1">
    <citation type="submission" date="2020-09" db="EMBL/GenBank/DDBJ databases">
        <title>novel species in genus Nocardioides.</title>
        <authorList>
            <person name="Zhang G."/>
        </authorList>
    </citation>
    <scope>NUCLEOTIDE SEQUENCE [LARGE SCALE GENOMIC DNA]</scope>
    <source>
        <strain evidence="4 5">19197</strain>
    </source>
</reference>
<dbReference type="PANTHER" id="PTHR43767">
    <property type="entry name" value="LONG-CHAIN-FATTY-ACID--COA LIGASE"/>
    <property type="match status" value="1"/>
</dbReference>
<dbReference type="Gene3D" id="3.30.300.30">
    <property type="match status" value="1"/>
</dbReference>
<evidence type="ECO:0000259" key="2">
    <source>
        <dbReference type="Pfam" id="PF00501"/>
    </source>
</evidence>
<accession>A0ABR8MR50</accession>
<evidence type="ECO:0000256" key="1">
    <source>
        <dbReference type="SAM" id="MobiDB-lite"/>
    </source>
</evidence>
<comment type="caution">
    <text evidence="4">The sequence shown here is derived from an EMBL/GenBank/DDBJ whole genome shotgun (WGS) entry which is preliminary data.</text>
</comment>
<feature type="region of interest" description="Disordered" evidence="1">
    <location>
        <begin position="527"/>
        <end position="550"/>
    </location>
</feature>
<dbReference type="Pfam" id="PF00501">
    <property type="entry name" value="AMP-binding"/>
    <property type="match status" value="1"/>
</dbReference>
<dbReference type="Proteomes" id="UP000649289">
    <property type="component" value="Unassembled WGS sequence"/>
</dbReference>
<dbReference type="InterPro" id="IPR025110">
    <property type="entry name" value="AMP-bd_C"/>
</dbReference>
<gene>
    <name evidence="4" type="ORF">IEZ25_20665</name>
</gene>
<evidence type="ECO:0000259" key="3">
    <source>
        <dbReference type="Pfam" id="PF13193"/>
    </source>
</evidence>
<evidence type="ECO:0000313" key="4">
    <source>
        <dbReference type="EMBL" id="MBD3917039.1"/>
    </source>
</evidence>
<dbReference type="PANTHER" id="PTHR43767:SF1">
    <property type="entry name" value="NONRIBOSOMAL PEPTIDE SYNTHASE PES1 (EUROFUNG)-RELATED"/>
    <property type="match status" value="1"/>
</dbReference>
<dbReference type="Pfam" id="PF13193">
    <property type="entry name" value="AMP-binding_C"/>
    <property type="match status" value="1"/>
</dbReference>
<dbReference type="PROSITE" id="PS00455">
    <property type="entry name" value="AMP_BINDING"/>
    <property type="match status" value="1"/>
</dbReference>
<keyword evidence="5" id="KW-1185">Reference proteome</keyword>
<dbReference type="InterPro" id="IPR020845">
    <property type="entry name" value="AMP-binding_CS"/>
</dbReference>
<dbReference type="InterPro" id="IPR000873">
    <property type="entry name" value="AMP-dep_synth/lig_dom"/>
</dbReference>
<evidence type="ECO:0000313" key="5">
    <source>
        <dbReference type="Proteomes" id="UP000649289"/>
    </source>
</evidence>
<sequence length="550" mass="60401">MQTYRDHRATDADQSEWTLPRVLRTRASRLPDKVYLDAPTWGVRLTYAQTLDAAERIGAGLLQRGHQPGDRLLIMMPNCPDYLLAWFGSSLAGIAEVPINTAYRGSFLEHQVRTASPTAAVITPEFAERFVESAAECGAIRRFYLVGSLDEVAGAIAVLEQAGFAAEPFEALRATEDLVELPTADYRELAGIFFTSGTTGLSKGVAMSHSQLYFFADQGASLVRLTEDDVYLSVGPLFHGNAQFLAAYPALIKGSRFVLHEKFSATRWTSWIRDSGATVTNLVGVMSDFLWKQPVGANDGDNVLRCVWAVPNPSRIADEFKARFGIAELVENFGLTEVSMPILTPYGVPRPPGAAGLEVSDWFEVRLVDPFTDVEVPVGEVGELVVRPKVPWTICSGYYNMPEKSFEALRNGWFHTGDGLRKDEDGWYYFVDRLKDAIRRRGENISSYEVEQAILGHPDVAECAVIAVPADGMGAEDEVMAVVVAAEGAAVVVEDLWSFCDQRIPAFAVPRFLKVVDRLPVTPSGKLQKAPLREAGRDGSVDRTALQPTT</sequence>
<dbReference type="InterPro" id="IPR050237">
    <property type="entry name" value="ATP-dep_AMP-bd_enzyme"/>
</dbReference>
<feature type="compositionally biased region" description="Basic and acidic residues" evidence="1">
    <location>
        <begin position="531"/>
        <end position="541"/>
    </location>
</feature>
<protein>
    <submittedName>
        <fullName evidence="4">AMP-binding protein</fullName>
    </submittedName>
</protein>
<dbReference type="Gene3D" id="3.40.50.12780">
    <property type="entry name" value="N-terminal domain of ligase-like"/>
    <property type="match status" value="1"/>
</dbReference>
<feature type="domain" description="AMP-dependent synthetase/ligase" evidence="2">
    <location>
        <begin position="24"/>
        <end position="399"/>
    </location>
</feature>
<name>A0ABR8MR50_9ACTN</name>
<dbReference type="InterPro" id="IPR045851">
    <property type="entry name" value="AMP-bd_C_sf"/>
</dbReference>
<dbReference type="EMBL" id="JACXYY010000010">
    <property type="protein sequence ID" value="MBD3917039.1"/>
    <property type="molecule type" value="Genomic_DNA"/>
</dbReference>
<proteinExistence type="predicted"/>